<organism evidence="3 4">
    <name type="scientific">Xanthomonas floridensis</name>
    <dbReference type="NCBI Taxonomy" id="1843580"/>
    <lineage>
        <taxon>Bacteria</taxon>
        <taxon>Pseudomonadati</taxon>
        <taxon>Pseudomonadota</taxon>
        <taxon>Gammaproteobacteria</taxon>
        <taxon>Lysobacterales</taxon>
        <taxon>Lysobacteraceae</taxon>
        <taxon>Xanthomonas</taxon>
    </lineage>
</organism>
<dbReference type="EMBL" id="LXNG01000001">
    <property type="protein sequence ID" value="OAG69431.1"/>
    <property type="molecule type" value="Genomic_DNA"/>
</dbReference>
<dbReference type="GO" id="GO:0004601">
    <property type="term" value="F:peroxidase activity"/>
    <property type="evidence" value="ECO:0007669"/>
    <property type="project" value="UniProtKB-KW"/>
</dbReference>
<dbReference type="SUPFAM" id="SSF53474">
    <property type="entry name" value="alpha/beta-Hydrolases"/>
    <property type="match status" value="1"/>
</dbReference>
<keyword evidence="3" id="KW-0560">Oxidoreductase</keyword>
<keyword evidence="5" id="KW-1185">Reference proteome</keyword>
<dbReference type="Proteomes" id="UP000077659">
    <property type="component" value="Unassembled WGS sequence"/>
</dbReference>
<dbReference type="PANTHER" id="PTHR43194">
    <property type="entry name" value="HYDROLASE ALPHA/BETA FOLD FAMILY"/>
    <property type="match status" value="1"/>
</dbReference>
<proteinExistence type="predicted"/>
<dbReference type="STRING" id="1843580.A7D17_01050"/>
<dbReference type="PRINTS" id="PR00111">
    <property type="entry name" value="ABHYDROLASE"/>
</dbReference>
<feature type="domain" description="AB hydrolase-1" evidence="1">
    <location>
        <begin position="37"/>
        <end position="272"/>
    </location>
</feature>
<evidence type="ECO:0000313" key="4">
    <source>
        <dbReference type="Proteomes" id="UP000077659"/>
    </source>
</evidence>
<evidence type="ECO:0000259" key="1">
    <source>
        <dbReference type="Pfam" id="PF12697"/>
    </source>
</evidence>
<keyword evidence="2" id="KW-0378">Hydrolase</keyword>
<protein>
    <submittedName>
        <fullName evidence="2">Alpha/beta hydrolase</fullName>
    </submittedName>
    <submittedName>
        <fullName evidence="3">Peroxidase</fullName>
    </submittedName>
</protein>
<evidence type="ECO:0000313" key="2">
    <source>
        <dbReference type="EMBL" id="MEA5124549.1"/>
    </source>
</evidence>
<dbReference type="Gene3D" id="3.40.50.1820">
    <property type="entry name" value="alpha/beta hydrolase"/>
    <property type="match status" value="1"/>
</dbReference>
<name>A0A1A9MHA8_9XANT</name>
<dbReference type="EMBL" id="JAYFSO010000013">
    <property type="protein sequence ID" value="MEA5124549.1"/>
    <property type="molecule type" value="Genomic_DNA"/>
</dbReference>
<dbReference type="InterPro" id="IPR000073">
    <property type="entry name" value="AB_hydrolase_1"/>
</dbReference>
<accession>A0A1A9MHA8</accession>
<dbReference type="InterPro" id="IPR050228">
    <property type="entry name" value="Carboxylesterase_BioH"/>
</dbReference>
<reference evidence="3 4" key="1">
    <citation type="submission" date="2016-05" db="EMBL/GenBank/DDBJ databases">
        <title>Pathogenic, phenotypic and molecular characterisation of Xanthomonas nasturtii sp. nov. and Xanthomonas floridensis sp. nov., new species of Xanthomonas associated with watercress production in Florida.</title>
        <authorList>
            <person name="Vicente J.G."/>
            <person name="Rothwell S."/>
            <person name="Holub E.B."/>
            <person name="Studholme D.J."/>
        </authorList>
    </citation>
    <scope>NUCLEOTIDE SEQUENCE [LARGE SCALE GENOMIC DNA]</scope>
    <source>
        <strain evidence="3 4">WHRI 8848</strain>
    </source>
</reference>
<dbReference type="Proteomes" id="UP001303614">
    <property type="component" value="Unassembled WGS sequence"/>
</dbReference>
<dbReference type="RefSeq" id="WP_064507383.1">
    <property type="nucleotide sequence ID" value="NZ_JAYFSN010000001.1"/>
</dbReference>
<dbReference type="OrthoDB" id="5380819at2"/>
<comment type="caution">
    <text evidence="3">The sequence shown here is derived from an EMBL/GenBank/DDBJ whole genome shotgun (WGS) entry which is preliminary data.</text>
</comment>
<dbReference type="AlphaFoldDB" id="A0A1A9MHA8"/>
<dbReference type="InterPro" id="IPR029058">
    <property type="entry name" value="AB_hydrolase_fold"/>
</dbReference>
<dbReference type="PANTHER" id="PTHR43194:SF2">
    <property type="entry name" value="PEROXISOMAL MEMBRANE PROTEIN LPX1"/>
    <property type="match status" value="1"/>
</dbReference>
<evidence type="ECO:0000313" key="3">
    <source>
        <dbReference type="EMBL" id="OAG69431.1"/>
    </source>
</evidence>
<evidence type="ECO:0000313" key="5">
    <source>
        <dbReference type="Proteomes" id="UP001303614"/>
    </source>
</evidence>
<keyword evidence="3" id="KW-0575">Peroxidase</keyword>
<reference evidence="2 5" key="2">
    <citation type="submission" date="2023-12" db="EMBL/GenBank/DDBJ databases">
        <title>Genome sequencing of Xanthomonas floridensis.</title>
        <authorList>
            <person name="Greer S."/>
            <person name="Harrison J."/>
            <person name="Grant M."/>
            <person name="Vicente J."/>
            <person name="Studholme D."/>
        </authorList>
    </citation>
    <scope>NUCLEOTIDE SEQUENCE [LARGE SCALE GENOMIC DNA]</scope>
    <source>
        <strain evidence="2 5">WHRI 8848</strain>
    </source>
</reference>
<dbReference type="Pfam" id="PF12697">
    <property type="entry name" value="Abhydrolase_6"/>
    <property type="match status" value="1"/>
</dbReference>
<gene>
    <name evidence="3" type="ORF">A7D17_01050</name>
    <name evidence="2" type="ORF">VB146_11890</name>
</gene>
<dbReference type="GO" id="GO:0016787">
    <property type="term" value="F:hydrolase activity"/>
    <property type="evidence" value="ECO:0007669"/>
    <property type="project" value="UniProtKB-KW"/>
</dbReference>
<sequence>MVTLPSTLARTASMPHISAGDAELAVSVRGAERAQTVVLAHGFGQTRHAWEATAKVLAQAGYRALSYDARGHGDSSFNAADLRYSPTQFTDDLIVVAGEHAEPPVLVAASMGGLFGLLAEARWPGLFRAIVLVDITPRWDTSGVERILRFMTAHPDGFASLEAAADAIAHYLPQRPRKTATQLQALLRQRDDGRWQWHWDPRLVEELAGQDAQLQQHALLEAAAQVRCPVLLISGGRSDLVTPATITEFLSIVPHAQHVQLPEATHMLAGDDNTTFTATVLQYLDALPSVGTIAASNITEHVTGARP</sequence>